<dbReference type="Proteomes" id="UP000018144">
    <property type="component" value="Unassembled WGS sequence"/>
</dbReference>
<protein>
    <submittedName>
        <fullName evidence="1">Uncharacterized protein</fullName>
    </submittedName>
</protein>
<evidence type="ECO:0000313" key="1">
    <source>
        <dbReference type="EMBL" id="CCX11524.1"/>
    </source>
</evidence>
<proteinExistence type="predicted"/>
<sequence>MTAIQTASNQTISSVIAEATLSAVTAAVNASTNTTKHRDWIECSSLELDSDIVGPALFSRSLKAVSPAHV</sequence>
<name>U4L412_PYROM</name>
<dbReference type="AlphaFoldDB" id="U4L412"/>
<evidence type="ECO:0000313" key="2">
    <source>
        <dbReference type="Proteomes" id="UP000018144"/>
    </source>
</evidence>
<dbReference type="EMBL" id="HF935626">
    <property type="protein sequence ID" value="CCX11524.1"/>
    <property type="molecule type" value="Genomic_DNA"/>
</dbReference>
<accession>U4L412</accession>
<gene>
    <name evidence="1" type="ORF">PCON_11118</name>
</gene>
<organism evidence="1 2">
    <name type="scientific">Pyronema omphalodes (strain CBS 100304)</name>
    <name type="common">Pyronema confluens</name>
    <dbReference type="NCBI Taxonomy" id="1076935"/>
    <lineage>
        <taxon>Eukaryota</taxon>
        <taxon>Fungi</taxon>
        <taxon>Dikarya</taxon>
        <taxon>Ascomycota</taxon>
        <taxon>Pezizomycotina</taxon>
        <taxon>Pezizomycetes</taxon>
        <taxon>Pezizales</taxon>
        <taxon>Pyronemataceae</taxon>
        <taxon>Pyronema</taxon>
    </lineage>
</organism>
<keyword evidence="2" id="KW-1185">Reference proteome</keyword>
<reference evidence="1 2" key="1">
    <citation type="journal article" date="2013" name="PLoS Genet.">
        <title>The genome and development-dependent transcriptomes of Pyronema confluens: a window into fungal evolution.</title>
        <authorList>
            <person name="Traeger S."/>
            <person name="Altegoer F."/>
            <person name="Freitag M."/>
            <person name="Gabaldon T."/>
            <person name="Kempken F."/>
            <person name="Kumar A."/>
            <person name="Marcet-Houben M."/>
            <person name="Poggeler S."/>
            <person name="Stajich J.E."/>
            <person name="Nowrousian M."/>
        </authorList>
    </citation>
    <scope>NUCLEOTIDE SEQUENCE [LARGE SCALE GENOMIC DNA]</scope>
    <source>
        <strain evidence="2">CBS 100304</strain>
        <tissue evidence="1">Vegetative mycelium</tissue>
    </source>
</reference>